<dbReference type="AlphaFoldDB" id="A0A0C3E338"/>
<reference evidence="1 2" key="1">
    <citation type="submission" date="2014-04" db="EMBL/GenBank/DDBJ databases">
        <authorList>
            <consortium name="DOE Joint Genome Institute"/>
            <person name="Kuo A."/>
            <person name="Kohler A."/>
            <person name="Nagy L.G."/>
            <person name="Floudas D."/>
            <person name="Copeland A."/>
            <person name="Barry K.W."/>
            <person name="Cichocki N."/>
            <person name="Veneault-Fourrey C."/>
            <person name="LaButti K."/>
            <person name="Lindquist E.A."/>
            <person name="Lipzen A."/>
            <person name="Lundell T."/>
            <person name="Morin E."/>
            <person name="Murat C."/>
            <person name="Sun H."/>
            <person name="Tunlid A."/>
            <person name="Henrissat B."/>
            <person name="Grigoriev I.V."/>
            <person name="Hibbett D.S."/>
            <person name="Martin F."/>
            <person name="Nordberg H.P."/>
            <person name="Cantor M.N."/>
            <person name="Hua S.X."/>
        </authorList>
    </citation>
    <scope>NUCLEOTIDE SEQUENCE [LARGE SCALE GENOMIC DNA]</scope>
    <source>
        <strain evidence="1 2">Foug A</strain>
    </source>
</reference>
<evidence type="ECO:0000313" key="1">
    <source>
        <dbReference type="EMBL" id="KIM67185.1"/>
    </source>
</evidence>
<dbReference type="InParanoid" id="A0A0C3E338"/>
<dbReference type="HOGENOM" id="CLU_156048_0_0_1"/>
<dbReference type="Proteomes" id="UP000053989">
    <property type="component" value="Unassembled WGS sequence"/>
</dbReference>
<gene>
    <name evidence="1" type="ORF">SCLCIDRAFT_108724</name>
</gene>
<sequence>MLLHGALNDLESTVGSPFAFEPNGYCLQGLLNPAAEMSDIFEATDEDIYQSVIEAQKVREGINDDTDSDLPVEPGPARNEALQAVLILKRYVQDLDDPEFARKLGMMLGSFRQRTRVTGMRSMRDSKLTSYFTRK</sequence>
<accession>A0A0C3E338</accession>
<dbReference type="EMBL" id="KN822014">
    <property type="protein sequence ID" value="KIM67185.1"/>
    <property type="molecule type" value="Genomic_DNA"/>
</dbReference>
<reference evidence="2" key="2">
    <citation type="submission" date="2015-01" db="EMBL/GenBank/DDBJ databases">
        <title>Evolutionary Origins and Diversification of the Mycorrhizal Mutualists.</title>
        <authorList>
            <consortium name="DOE Joint Genome Institute"/>
            <consortium name="Mycorrhizal Genomics Consortium"/>
            <person name="Kohler A."/>
            <person name="Kuo A."/>
            <person name="Nagy L.G."/>
            <person name="Floudas D."/>
            <person name="Copeland A."/>
            <person name="Barry K.W."/>
            <person name="Cichocki N."/>
            <person name="Veneault-Fourrey C."/>
            <person name="LaButti K."/>
            <person name="Lindquist E.A."/>
            <person name="Lipzen A."/>
            <person name="Lundell T."/>
            <person name="Morin E."/>
            <person name="Murat C."/>
            <person name="Riley R."/>
            <person name="Ohm R."/>
            <person name="Sun H."/>
            <person name="Tunlid A."/>
            <person name="Henrissat B."/>
            <person name="Grigoriev I.V."/>
            <person name="Hibbett D.S."/>
            <person name="Martin F."/>
        </authorList>
    </citation>
    <scope>NUCLEOTIDE SEQUENCE [LARGE SCALE GENOMIC DNA]</scope>
    <source>
        <strain evidence="2">Foug A</strain>
    </source>
</reference>
<organism evidence="1 2">
    <name type="scientific">Scleroderma citrinum Foug A</name>
    <dbReference type="NCBI Taxonomy" id="1036808"/>
    <lineage>
        <taxon>Eukaryota</taxon>
        <taxon>Fungi</taxon>
        <taxon>Dikarya</taxon>
        <taxon>Basidiomycota</taxon>
        <taxon>Agaricomycotina</taxon>
        <taxon>Agaricomycetes</taxon>
        <taxon>Agaricomycetidae</taxon>
        <taxon>Boletales</taxon>
        <taxon>Sclerodermatineae</taxon>
        <taxon>Sclerodermataceae</taxon>
        <taxon>Scleroderma</taxon>
    </lineage>
</organism>
<proteinExistence type="predicted"/>
<keyword evidence="2" id="KW-1185">Reference proteome</keyword>
<dbReference type="OrthoDB" id="162969at2759"/>
<protein>
    <submittedName>
        <fullName evidence="1">Uncharacterized protein</fullName>
    </submittedName>
</protein>
<name>A0A0C3E338_9AGAM</name>
<evidence type="ECO:0000313" key="2">
    <source>
        <dbReference type="Proteomes" id="UP000053989"/>
    </source>
</evidence>